<comment type="caution">
    <text evidence="2">The sequence shown here is derived from an EMBL/GenBank/DDBJ whole genome shotgun (WGS) entry which is preliminary data.</text>
</comment>
<reference evidence="3" key="1">
    <citation type="journal article" date="2023" name="Commun. Biol.">
        <title>Genome analysis of Parmales, the sister group of diatoms, reveals the evolutionary specialization of diatoms from phago-mixotrophs to photoautotrophs.</title>
        <authorList>
            <person name="Ban H."/>
            <person name="Sato S."/>
            <person name="Yoshikawa S."/>
            <person name="Yamada K."/>
            <person name="Nakamura Y."/>
            <person name="Ichinomiya M."/>
            <person name="Sato N."/>
            <person name="Blanc-Mathieu R."/>
            <person name="Endo H."/>
            <person name="Kuwata A."/>
            <person name="Ogata H."/>
        </authorList>
    </citation>
    <scope>NUCLEOTIDE SEQUENCE [LARGE SCALE GENOMIC DNA]</scope>
</reference>
<dbReference type="Gene3D" id="3.90.1200.10">
    <property type="match status" value="1"/>
</dbReference>
<evidence type="ECO:0000313" key="3">
    <source>
        <dbReference type="Proteomes" id="UP001165065"/>
    </source>
</evidence>
<dbReference type="AlphaFoldDB" id="A0A9W7L3J8"/>
<dbReference type="InterPro" id="IPR011009">
    <property type="entry name" value="Kinase-like_dom_sf"/>
</dbReference>
<dbReference type="PANTHER" id="PTHR11012:SF30">
    <property type="entry name" value="PROTEIN KINASE-LIKE DOMAIN-CONTAINING"/>
    <property type="match status" value="1"/>
</dbReference>
<organism evidence="2 3">
    <name type="scientific">Triparma columacea</name>
    <dbReference type="NCBI Taxonomy" id="722753"/>
    <lineage>
        <taxon>Eukaryota</taxon>
        <taxon>Sar</taxon>
        <taxon>Stramenopiles</taxon>
        <taxon>Ochrophyta</taxon>
        <taxon>Bolidophyceae</taxon>
        <taxon>Parmales</taxon>
        <taxon>Triparmaceae</taxon>
        <taxon>Triparma</taxon>
    </lineage>
</organism>
<gene>
    <name evidence="2" type="ORF">TrCOL_g13662</name>
</gene>
<evidence type="ECO:0000259" key="1">
    <source>
        <dbReference type="SMART" id="SM00587"/>
    </source>
</evidence>
<dbReference type="PANTHER" id="PTHR11012">
    <property type="entry name" value="PROTEIN KINASE-LIKE DOMAIN-CONTAINING"/>
    <property type="match status" value="1"/>
</dbReference>
<sequence>MSQVAPQPSTASLPLDKLAMKGAIPFTIPTSTDNVDKDFFTSMLRAQGLLSSTNEVTSMEGKIIGADKGFTSNVMLCNLSYKSKPEPGTAPNKLVVKIMGGGLNLKKKVEKWLVHNLIFPNEVRFFAECNVAPSVAPFRYPKNYFCASRNTNHLMVMEDLSSFGVCGAGFKGSATIEECRSIMIYMARLHAHFWEKRSHKDSPSTVQNLFAGADLSIYPLIIKKVFPDALKVMRKAFPEVVAVIGESCMATLSNRWKSIAQRFRTPPFTLCHGDTKLDNIFFAHEIEDGKNYRECCAVDWGVSGWGNPMGDVGYFFGRCVDVEDRRAWLDELLELYRVELIRVNPDLADKYTMDKMKDDLRLMCLVPFFTVTGTLKGMKHDVDGGTGAFAPKEKLSPDNAIKKVWMDLSLMRTAHLIKDLDCEGKIAEGAADPMVPPIPCCCAWMI</sequence>
<dbReference type="EMBL" id="BRYA01000678">
    <property type="protein sequence ID" value="GMI29247.1"/>
    <property type="molecule type" value="Genomic_DNA"/>
</dbReference>
<feature type="domain" description="CHK kinase-like" evidence="1">
    <location>
        <begin position="155"/>
        <end position="346"/>
    </location>
</feature>
<evidence type="ECO:0000313" key="2">
    <source>
        <dbReference type="EMBL" id="GMI29247.1"/>
    </source>
</evidence>
<dbReference type="InterPro" id="IPR004119">
    <property type="entry name" value="EcKL"/>
</dbReference>
<keyword evidence="3" id="KW-1185">Reference proteome</keyword>
<proteinExistence type="predicted"/>
<accession>A0A9W7L3J8</accession>
<dbReference type="SMART" id="SM00587">
    <property type="entry name" value="CHK"/>
    <property type="match status" value="1"/>
</dbReference>
<dbReference type="InterPro" id="IPR015897">
    <property type="entry name" value="CHK_kinase-like"/>
</dbReference>
<dbReference type="SUPFAM" id="SSF56112">
    <property type="entry name" value="Protein kinase-like (PK-like)"/>
    <property type="match status" value="1"/>
</dbReference>
<dbReference type="Pfam" id="PF02958">
    <property type="entry name" value="EcKL"/>
    <property type="match status" value="1"/>
</dbReference>
<dbReference type="OrthoDB" id="187405at2759"/>
<protein>
    <recommendedName>
        <fullName evidence="1">CHK kinase-like domain-containing protein</fullName>
    </recommendedName>
</protein>
<dbReference type="Proteomes" id="UP001165065">
    <property type="component" value="Unassembled WGS sequence"/>
</dbReference>
<name>A0A9W7L3J8_9STRA</name>